<dbReference type="Pfam" id="PF13489">
    <property type="entry name" value="Methyltransf_23"/>
    <property type="match status" value="1"/>
</dbReference>
<dbReference type="SUPFAM" id="SSF53335">
    <property type="entry name" value="S-adenosyl-L-methionine-dependent methyltransferases"/>
    <property type="match status" value="1"/>
</dbReference>
<dbReference type="InterPro" id="IPR029063">
    <property type="entry name" value="SAM-dependent_MTases_sf"/>
</dbReference>
<keyword evidence="3" id="KW-1185">Reference proteome</keyword>
<dbReference type="EMBL" id="LVWD01000026">
    <property type="protein sequence ID" value="OAD41184.1"/>
    <property type="molecule type" value="Genomic_DNA"/>
</dbReference>
<evidence type="ECO:0008006" key="5">
    <source>
        <dbReference type="Google" id="ProtNLM"/>
    </source>
</evidence>
<evidence type="ECO:0000313" key="2">
    <source>
        <dbReference type="EMBL" id="OAD41184.1"/>
    </source>
</evidence>
<evidence type="ECO:0000313" key="4">
    <source>
        <dbReference type="Proteomes" id="UP000185680"/>
    </source>
</evidence>
<gene>
    <name evidence="1" type="ORF">LPB072_04600</name>
    <name evidence="2" type="ORF">LPB72_14850</name>
</gene>
<organism evidence="1 4">
    <name type="scientific">Hydrogenophaga crassostreae</name>
    <dbReference type="NCBI Taxonomy" id="1763535"/>
    <lineage>
        <taxon>Bacteria</taxon>
        <taxon>Pseudomonadati</taxon>
        <taxon>Pseudomonadota</taxon>
        <taxon>Betaproteobacteria</taxon>
        <taxon>Burkholderiales</taxon>
        <taxon>Comamonadaceae</taxon>
        <taxon>Hydrogenophaga</taxon>
    </lineage>
</organism>
<dbReference type="OrthoDB" id="9791944at2"/>
<reference evidence="1 4" key="2">
    <citation type="submission" date="2016-10" db="EMBL/GenBank/DDBJ databases">
        <title>Hydorgenophaga sp. LPB0072 isolated from gastropod.</title>
        <authorList>
            <person name="Kim E."/>
            <person name="Yi H."/>
        </authorList>
    </citation>
    <scope>NUCLEOTIDE SEQUENCE [LARGE SCALE GENOMIC DNA]</scope>
    <source>
        <strain evidence="1 4">LPB0072</strain>
    </source>
</reference>
<sequence>MSCPVCEAEVKTHAYECEVAPYKGKVLQVHRCTGCDFVQLPENIGGFSKVVSNATLEGSLRSLRNGNDERPGREFYMAGMGIDMLGLDAPSVTFFGSGLNADHRWVKSKYPNATTKLVDLENMQGLESFETIAEATPSDVIVASEVIEHFEEPLEHFKSLIRLIKPNGILICSTNVYDGTDIRRHQYPFVPGHVAYWSPLALIKVATDLGCFVDFRTPEVGMHRGGPRKKYVIFYRNIELLFRISHYFGTHRLAPSEKE</sequence>
<proteinExistence type="predicted"/>
<dbReference type="EMBL" id="CP017476">
    <property type="protein sequence ID" value="AOW12238.1"/>
    <property type="molecule type" value="Genomic_DNA"/>
</dbReference>
<dbReference type="STRING" id="1763535.LPB072_04600"/>
<protein>
    <recommendedName>
        <fullName evidence="5">Methyltransferase type 11</fullName>
    </recommendedName>
</protein>
<dbReference type="Proteomes" id="UP000185657">
    <property type="component" value="Unassembled WGS sequence"/>
</dbReference>
<evidence type="ECO:0000313" key="3">
    <source>
        <dbReference type="Proteomes" id="UP000185657"/>
    </source>
</evidence>
<name>A0A167HGZ8_9BURK</name>
<dbReference type="Proteomes" id="UP000185680">
    <property type="component" value="Chromosome"/>
</dbReference>
<dbReference type="RefSeq" id="WP_066092207.1">
    <property type="nucleotide sequence ID" value="NZ_CP017476.1"/>
</dbReference>
<accession>A0A167HGZ8</accession>
<dbReference type="AlphaFoldDB" id="A0A167HGZ8"/>
<dbReference type="KEGG" id="hyl:LPB072_04600"/>
<evidence type="ECO:0000313" key="1">
    <source>
        <dbReference type="EMBL" id="AOW12238.1"/>
    </source>
</evidence>
<dbReference type="Gene3D" id="3.40.50.150">
    <property type="entry name" value="Vaccinia Virus protein VP39"/>
    <property type="match status" value="1"/>
</dbReference>
<reference evidence="2 3" key="1">
    <citation type="submission" date="2016-02" db="EMBL/GenBank/DDBJ databases">
        <title>Draft genome sequence of Hydrogenophaga sp. LPB0072.</title>
        <authorList>
            <person name="Shin S.-K."/>
            <person name="Yi H."/>
        </authorList>
    </citation>
    <scope>NUCLEOTIDE SEQUENCE [LARGE SCALE GENOMIC DNA]</scope>
    <source>
        <strain evidence="2 3">LPB0072</strain>
    </source>
</reference>